<dbReference type="AlphaFoldDB" id="A0A1H0J807"/>
<dbReference type="RefSeq" id="WP_090474690.1">
    <property type="nucleotide sequence ID" value="NZ_LT629710.1"/>
</dbReference>
<dbReference type="EMBL" id="LT629710">
    <property type="protein sequence ID" value="SDO39619.1"/>
    <property type="molecule type" value="Genomic_DNA"/>
</dbReference>
<evidence type="ECO:0000313" key="2">
    <source>
        <dbReference type="EMBL" id="SDO39619.1"/>
    </source>
</evidence>
<name>A0A1H0J807_9ACTN</name>
<sequence length="192" mass="19680">MTAPAPPVTGLLLAAGSGRRFGQPKALVDSGSGPWVLRAVDALAGCDRIVVVIGAEADAVREILPPTVEVLVNPDHLTGMGSSLRAGLTAIGHTPAAAAVVMLVDLPDVGRAVVDRLLAHLDRTDPSRSLSRAAYQGRPGHPVLIGREHFDGVITGAVGDSGAREYLGAHGADLIECGDLGGGRDVDRPDQL</sequence>
<dbReference type="SUPFAM" id="SSF53448">
    <property type="entry name" value="Nucleotide-diphospho-sugar transferases"/>
    <property type="match status" value="1"/>
</dbReference>
<organism evidence="2 3">
    <name type="scientific">Nakamurella panacisegetis</name>
    <dbReference type="NCBI Taxonomy" id="1090615"/>
    <lineage>
        <taxon>Bacteria</taxon>
        <taxon>Bacillati</taxon>
        <taxon>Actinomycetota</taxon>
        <taxon>Actinomycetes</taxon>
        <taxon>Nakamurellales</taxon>
        <taxon>Nakamurellaceae</taxon>
        <taxon>Nakamurella</taxon>
    </lineage>
</organism>
<accession>A0A1H0J807</accession>
<dbReference type="PANTHER" id="PTHR43777:SF1">
    <property type="entry name" value="MOLYBDENUM COFACTOR CYTIDYLYLTRANSFERASE"/>
    <property type="match status" value="1"/>
</dbReference>
<dbReference type="PANTHER" id="PTHR43777">
    <property type="entry name" value="MOLYBDENUM COFACTOR CYTIDYLYLTRANSFERASE"/>
    <property type="match status" value="1"/>
</dbReference>
<proteinExistence type="predicted"/>
<dbReference type="GO" id="GO:0016779">
    <property type="term" value="F:nucleotidyltransferase activity"/>
    <property type="evidence" value="ECO:0007669"/>
    <property type="project" value="UniProtKB-ARBA"/>
</dbReference>
<dbReference type="CDD" id="cd04182">
    <property type="entry name" value="GT_2_like_f"/>
    <property type="match status" value="1"/>
</dbReference>
<dbReference type="Proteomes" id="UP000198741">
    <property type="component" value="Chromosome I"/>
</dbReference>
<dbReference type="InterPro" id="IPR029044">
    <property type="entry name" value="Nucleotide-diphossugar_trans"/>
</dbReference>
<keyword evidence="3" id="KW-1185">Reference proteome</keyword>
<evidence type="ECO:0000313" key="3">
    <source>
        <dbReference type="Proteomes" id="UP000198741"/>
    </source>
</evidence>
<dbReference type="InterPro" id="IPR025877">
    <property type="entry name" value="MobA-like_NTP_Trfase"/>
</dbReference>
<feature type="domain" description="MobA-like NTP transferase" evidence="1">
    <location>
        <begin position="10"/>
        <end position="170"/>
    </location>
</feature>
<dbReference type="Pfam" id="PF12804">
    <property type="entry name" value="NTP_transf_3"/>
    <property type="match status" value="1"/>
</dbReference>
<dbReference type="Gene3D" id="3.90.550.10">
    <property type="entry name" value="Spore Coat Polysaccharide Biosynthesis Protein SpsA, Chain A"/>
    <property type="match status" value="1"/>
</dbReference>
<gene>
    <name evidence="2" type="ORF">SAMN04515671_0807</name>
</gene>
<evidence type="ECO:0000259" key="1">
    <source>
        <dbReference type="Pfam" id="PF12804"/>
    </source>
</evidence>
<reference evidence="2 3" key="1">
    <citation type="submission" date="2016-10" db="EMBL/GenBank/DDBJ databases">
        <authorList>
            <person name="de Groot N.N."/>
        </authorList>
    </citation>
    <scope>NUCLEOTIDE SEQUENCE [LARGE SCALE GENOMIC DNA]</scope>
    <source>
        <strain evidence="3">P4-7,KCTC 19426,CECT 7604</strain>
    </source>
</reference>
<dbReference type="STRING" id="1090615.SAMN04515671_0807"/>
<dbReference type="OrthoDB" id="4427994at2"/>
<protein>
    <submittedName>
        <fullName evidence="2">Nicotine blue oxidoreductase</fullName>
    </submittedName>
</protein>